<dbReference type="GO" id="GO:0009097">
    <property type="term" value="P:isoleucine biosynthetic process"/>
    <property type="evidence" value="ECO:0007669"/>
    <property type="project" value="TreeGrafter"/>
</dbReference>
<name>A0A4R4QJI2_9ACTN</name>
<evidence type="ECO:0000256" key="2">
    <source>
        <dbReference type="ARBA" id="ARBA00007812"/>
    </source>
</evidence>
<dbReference type="Proteomes" id="UP000295075">
    <property type="component" value="Unassembled WGS sequence"/>
</dbReference>
<reference evidence="8 9" key="1">
    <citation type="submission" date="2019-03" db="EMBL/GenBank/DDBJ databases">
        <title>Draft genome sequences of novel Actinobacteria.</title>
        <authorList>
            <person name="Sahin N."/>
            <person name="Ay H."/>
            <person name="Saygin H."/>
        </authorList>
    </citation>
    <scope>NUCLEOTIDE SEQUENCE [LARGE SCALE GENOMIC DNA]</scope>
    <source>
        <strain evidence="8 9">JCM 30547</strain>
    </source>
</reference>
<dbReference type="GO" id="GO:0030976">
    <property type="term" value="F:thiamine pyrophosphate binding"/>
    <property type="evidence" value="ECO:0007669"/>
    <property type="project" value="InterPro"/>
</dbReference>
<dbReference type="Pfam" id="PF02776">
    <property type="entry name" value="TPP_enzyme_N"/>
    <property type="match status" value="1"/>
</dbReference>
<dbReference type="EMBL" id="SMKA01000002">
    <property type="protein sequence ID" value="TDC35463.1"/>
    <property type="molecule type" value="Genomic_DNA"/>
</dbReference>
<dbReference type="GO" id="GO:0005948">
    <property type="term" value="C:acetolactate synthase complex"/>
    <property type="evidence" value="ECO:0007669"/>
    <property type="project" value="TreeGrafter"/>
</dbReference>
<evidence type="ECO:0000256" key="3">
    <source>
        <dbReference type="ARBA" id="ARBA00023052"/>
    </source>
</evidence>
<dbReference type="GO" id="GO:0000287">
    <property type="term" value="F:magnesium ion binding"/>
    <property type="evidence" value="ECO:0007669"/>
    <property type="project" value="InterPro"/>
</dbReference>
<keyword evidence="9" id="KW-1185">Reference proteome</keyword>
<dbReference type="CDD" id="cd00568">
    <property type="entry name" value="TPP_enzymes"/>
    <property type="match status" value="1"/>
</dbReference>
<dbReference type="InterPro" id="IPR029061">
    <property type="entry name" value="THDP-binding"/>
</dbReference>
<comment type="cofactor">
    <cofactor evidence="1">
        <name>thiamine diphosphate</name>
        <dbReference type="ChEBI" id="CHEBI:58937"/>
    </cofactor>
</comment>
<dbReference type="InterPro" id="IPR029035">
    <property type="entry name" value="DHS-like_NAD/FAD-binding_dom"/>
</dbReference>
<accession>A0A4R4QJI2</accession>
<dbReference type="Pfam" id="PF02775">
    <property type="entry name" value="TPP_enzyme_C"/>
    <property type="match status" value="1"/>
</dbReference>
<comment type="caution">
    <text evidence="8">The sequence shown here is derived from an EMBL/GenBank/DDBJ whole genome shotgun (WGS) entry which is preliminary data.</text>
</comment>
<organism evidence="8 9">
    <name type="scientific">Kribbella albertanoniae</name>
    <dbReference type="NCBI Taxonomy" id="1266829"/>
    <lineage>
        <taxon>Bacteria</taxon>
        <taxon>Bacillati</taxon>
        <taxon>Actinomycetota</taxon>
        <taxon>Actinomycetes</taxon>
        <taxon>Propionibacteriales</taxon>
        <taxon>Kribbellaceae</taxon>
        <taxon>Kribbella</taxon>
    </lineage>
</organism>
<evidence type="ECO:0000256" key="1">
    <source>
        <dbReference type="ARBA" id="ARBA00001964"/>
    </source>
</evidence>
<dbReference type="PANTHER" id="PTHR18968">
    <property type="entry name" value="THIAMINE PYROPHOSPHATE ENZYMES"/>
    <property type="match status" value="1"/>
</dbReference>
<dbReference type="OrthoDB" id="3203527at2"/>
<dbReference type="InterPro" id="IPR012001">
    <property type="entry name" value="Thiamin_PyroP_enz_TPP-bd_dom"/>
</dbReference>
<comment type="similarity">
    <text evidence="2 4">Belongs to the TPP enzyme family.</text>
</comment>
<dbReference type="GO" id="GO:0050660">
    <property type="term" value="F:flavin adenine dinucleotide binding"/>
    <property type="evidence" value="ECO:0007669"/>
    <property type="project" value="TreeGrafter"/>
</dbReference>
<protein>
    <submittedName>
        <fullName evidence="8">Thiamine pyrophosphate-binding protein</fullName>
    </submittedName>
</protein>
<keyword evidence="3 4" id="KW-0786">Thiamine pyrophosphate</keyword>
<dbReference type="AlphaFoldDB" id="A0A4R4QJI2"/>
<dbReference type="Gene3D" id="3.40.50.1220">
    <property type="entry name" value="TPP-binding domain"/>
    <property type="match status" value="1"/>
</dbReference>
<evidence type="ECO:0000313" key="9">
    <source>
        <dbReference type="Proteomes" id="UP000295075"/>
    </source>
</evidence>
<dbReference type="GO" id="GO:0003984">
    <property type="term" value="F:acetolactate synthase activity"/>
    <property type="evidence" value="ECO:0007669"/>
    <property type="project" value="TreeGrafter"/>
</dbReference>
<gene>
    <name evidence="8" type="ORF">E1261_00950</name>
</gene>
<feature type="domain" description="Thiamine pyrophosphate enzyme central" evidence="5">
    <location>
        <begin position="188"/>
        <end position="314"/>
    </location>
</feature>
<dbReference type="InterPro" id="IPR045229">
    <property type="entry name" value="TPP_enz"/>
</dbReference>
<dbReference type="InterPro" id="IPR000399">
    <property type="entry name" value="TPP-bd_CS"/>
</dbReference>
<evidence type="ECO:0000259" key="6">
    <source>
        <dbReference type="Pfam" id="PF02775"/>
    </source>
</evidence>
<evidence type="ECO:0000259" key="7">
    <source>
        <dbReference type="Pfam" id="PF02776"/>
    </source>
</evidence>
<dbReference type="GO" id="GO:0009099">
    <property type="term" value="P:L-valine biosynthetic process"/>
    <property type="evidence" value="ECO:0007669"/>
    <property type="project" value="TreeGrafter"/>
</dbReference>
<proteinExistence type="inferred from homology"/>
<dbReference type="RefSeq" id="WP_132400202.1">
    <property type="nucleotide sequence ID" value="NZ_SMKA01000002.1"/>
</dbReference>
<dbReference type="InterPro" id="IPR011766">
    <property type="entry name" value="TPP_enzyme_TPP-bd"/>
</dbReference>
<dbReference type="Gene3D" id="3.40.50.970">
    <property type="match status" value="2"/>
</dbReference>
<dbReference type="CDD" id="cd07035">
    <property type="entry name" value="TPP_PYR_POX_like"/>
    <property type="match status" value="1"/>
</dbReference>
<dbReference type="PROSITE" id="PS00187">
    <property type="entry name" value="TPP_ENZYMES"/>
    <property type="match status" value="1"/>
</dbReference>
<feature type="domain" description="Thiamine pyrophosphate enzyme N-terminal TPP-binding" evidence="7">
    <location>
        <begin position="5"/>
        <end position="111"/>
    </location>
</feature>
<dbReference type="SUPFAM" id="SSF52518">
    <property type="entry name" value="Thiamin diphosphate-binding fold (THDP-binding)"/>
    <property type="match status" value="2"/>
</dbReference>
<dbReference type="PANTHER" id="PTHR18968:SF13">
    <property type="entry name" value="ACETOLACTATE SYNTHASE CATALYTIC SUBUNIT, MITOCHONDRIAL"/>
    <property type="match status" value="1"/>
</dbReference>
<evidence type="ECO:0000256" key="4">
    <source>
        <dbReference type="RuleBase" id="RU362132"/>
    </source>
</evidence>
<evidence type="ECO:0000259" key="5">
    <source>
        <dbReference type="Pfam" id="PF00205"/>
    </source>
</evidence>
<feature type="domain" description="Thiamine pyrophosphate enzyme TPP-binding" evidence="6">
    <location>
        <begin position="377"/>
        <end position="523"/>
    </location>
</feature>
<evidence type="ECO:0000313" key="8">
    <source>
        <dbReference type="EMBL" id="TDC35463.1"/>
    </source>
</evidence>
<dbReference type="Pfam" id="PF00205">
    <property type="entry name" value="TPP_enzyme_M"/>
    <property type="match status" value="1"/>
</dbReference>
<sequence>MPAVHAAVAQALAEYGVDVMFGLIGDANMFIAQSFVVEQKRRYVGAVHEAGAMFMAYGYASVTGDLAVVTVTQGPALTNTITGLVEGVRGRLPMLVIAGDTPVASRNHPQDVDHRDFVLPTGAGYEQARTPGSVLDDLAIAIRRAMLERRPVVLNIPSDFQFQEIAYRPVPLRLAAYQPLQPDSVAVAGAVDLLAGVRRPVLLAGRGAIPARSELIRLAERLGAPVTTTLKARDLFRGDPFDLGITGGLATPVAVQTLAEADCLLVFGAGLNDFTTGHGKLLEGKRIIHVEASPDHLGPYDAVVAGDPAAVARAILRRLDVRQIATSGFRSDQLAERIAAAAMDSTAVESVPGTVDAASALRFLDAVLPTDRVVVSDGGRFMMTSLPLLRVAHPSAFVLPQNFGSIGTGMGAAIGAAYAEPRRPVVLVVGDGGFLHGGLAEFSTAVRERLDVIVVVCNDGGYGAEHIQFRDRALDPAISLFDWPDLADVAQALGGAAVTVRGLPDLAKATVAIEQRERPLLIDLRLDVMVDTRIQH</sequence>
<dbReference type="SUPFAM" id="SSF52467">
    <property type="entry name" value="DHS-like NAD/FAD-binding domain"/>
    <property type="match status" value="1"/>
</dbReference>
<dbReference type="InterPro" id="IPR012000">
    <property type="entry name" value="Thiamin_PyroP_enz_cen_dom"/>
</dbReference>